<evidence type="ECO:0000313" key="2">
    <source>
        <dbReference type="EMBL" id="PPQ84779.1"/>
    </source>
</evidence>
<reference evidence="2 3" key="1">
    <citation type="journal article" date="2018" name="Evol. Lett.">
        <title>Horizontal gene cluster transfer increased hallucinogenic mushroom diversity.</title>
        <authorList>
            <person name="Reynolds H.T."/>
            <person name="Vijayakumar V."/>
            <person name="Gluck-Thaler E."/>
            <person name="Korotkin H.B."/>
            <person name="Matheny P.B."/>
            <person name="Slot J.C."/>
        </authorList>
    </citation>
    <scope>NUCLEOTIDE SEQUENCE [LARGE SCALE GENOMIC DNA]</scope>
    <source>
        <strain evidence="2 3">2629</strain>
    </source>
</reference>
<gene>
    <name evidence="2" type="ORF">CVT24_002747</name>
</gene>
<dbReference type="SMART" id="SM00320">
    <property type="entry name" value="WD40"/>
    <property type="match status" value="2"/>
</dbReference>
<evidence type="ECO:0008006" key="4">
    <source>
        <dbReference type="Google" id="ProtNLM"/>
    </source>
</evidence>
<dbReference type="SUPFAM" id="SSF50978">
    <property type="entry name" value="WD40 repeat-like"/>
    <property type="match status" value="1"/>
</dbReference>
<comment type="caution">
    <text evidence="2">The sequence shown here is derived from an EMBL/GenBank/DDBJ whole genome shotgun (WGS) entry which is preliminary data.</text>
</comment>
<sequence>MAREIQVLSSNQPTAIAPAKVSIAHVQLRDLIICPRQSGVVNYVQEQRILEHDLTIPDSTPRTLAHLSFTPNSITYLPVNANDTLIAAGGQEAEIHLSLHTPSSTTTSSSSTQKLSTRKVWDFEDRPPGSINNSVFLSSLSLTRSNQSSLEPRVGISNNDATVKLYDVPMRVRNSTRRLHQVGRVAFDVPINHSSISPDGRTLISVGDSNKIYFHHMSGSSYITFTPIMTLTIPAPITPPSSLVTYTTSPAFAASFSTAFSRDGTKFAVGSQEGVVAVWDVRCTTKPLKTFQSERTRSSSSGSSAGAGGYGRGVGAGSSSRYDATGVTFGGNGRASDWLSDDPYEWTRGTRAPG</sequence>
<evidence type="ECO:0000256" key="1">
    <source>
        <dbReference type="SAM" id="MobiDB-lite"/>
    </source>
</evidence>
<feature type="non-terminal residue" evidence="2">
    <location>
        <position position="354"/>
    </location>
</feature>
<dbReference type="EMBL" id="NHTK01004820">
    <property type="protein sequence ID" value="PPQ84779.1"/>
    <property type="molecule type" value="Genomic_DNA"/>
</dbReference>
<dbReference type="Proteomes" id="UP000284842">
    <property type="component" value="Unassembled WGS sequence"/>
</dbReference>
<proteinExistence type="predicted"/>
<protein>
    <recommendedName>
        <fullName evidence="4">DUF2415 domain-containing protein</fullName>
    </recommendedName>
</protein>
<dbReference type="Gene3D" id="2.130.10.10">
    <property type="entry name" value="YVTN repeat-like/Quinoprotein amine dehydrogenase"/>
    <property type="match status" value="1"/>
</dbReference>
<feature type="region of interest" description="Disordered" evidence="1">
    <location>
        <begin position="291"/>
        <end position="354"/>
    </location>
</feature>
<dbReference type="AlphaFoldDB" id="A0A409X239"/>
<dbReference type="InterPro" id="IPR036322">
    <property type="entry name" value="WD40_repeat_dom_sf"/>
</dbReference>
<dbReference type="OrthoDB" id="64353at2759"/>
<dbReference type="STRING" id="181874.A0A409X239"/>
<organism evidence="2 3">
    <name type="scientific">Panaeolus cyanescens</name>
    <dbReference type="NCBI Taxonomy" id="181874"/>
    <lineage>
        <taxon>Eukaryota</taxon>
        <taxon>Fungi</taxon>
        <taxon>Dikarya</taxon>
        <taxon>Basidiomycota</taxon>
        <taxon>Agaricomycotina</taxon>
        <taxon>Agaricomycetes</taxon>
        <taxon>Agaricomycetidae</taxon>
        <taxon>Agaricales</taxon>
        <taxon>Agaricineae</taxon>
        <taxon>Galeropsidaceae</taxon>
        <taxon>Panaeolus</taxon>
    </lineage>
</organism>
<dbReference type="PANTHER" id="PTHR43991:SF9">
    <property type="entry name" value="DUF2415 DOMAIN-CONTAINING PROTEIN"/>
    <property type="match status" value="1"/>
</dbReference>
<dbReference type="PANTHER" id="PTHR43991">
    <property type="entry name" value="WD REPEAT PROTEIN (AFU_ORTHOLOGUE AFUA_8G05640)-RELATED"/>
    <property type="match status" value="1"/>
</dbReference>
<evidence type="ECO:0000313" key="3">
    <source>
        <dbReference type="Proteomes" id="UP000284842"/>
    </source>
</evidence>
<feature type="compositionally biased region" description="Gly residues" evidence="1">
    <location>
        <begin position="305"/>
        <end position="316"/>
    </location>
</feature>
<dbReference type="InterPro" id="IPR001680">
    <property type="entry name" value="WD40_rpt"/>
</dbReference>
<accession>A0A409X239</accession>
<name>A0A409X239_9AGAR</name>
<dbReference type="InterPro" id="IPR015943">
    <property type="entry name" value="WD40/YVTN_repeat-like_dom_sf"/>
</dbReference>
<dbReference type="InParanoid" id="A0A409X239"/>
<keyword evidence="3" id="KW-1185">Reference proteome</keyword>